<dbReference type="GeneID" id="28821865"/>
<dbReference type="PROSITE" id="PS00624">
    <property type="entry name" value="GMC_OXRED_2"/>
    <property type="match status" value="1"/>
</dbReference>
<evidence type="ECO:0000256" key="5">
    <source>
        <dbReference type="ARBA" id="ARBA00023002"/>
    </source>
</evidence>
<feature type="chain" id="PRO_5008267805" evidence="9">
    <location>
        <begin position="20"/>
        <end position="584"/>
    </location>
</feature>
<dbReference type="PIRSF" id="PIRSF000137">
    <property type="entry name" value="Alcohol_oxidase"/>
    <property type="match status" value="1"/>
</dbReference>
<reference evidence="12 13" key="1">
    <citation type="submission" date="2015-10" db="EMBL/GenBank/DDBJ databases">
        <title>Full genome of DAOMC 229536 Phialocephala scopiformis, a fungal endophyte of spruce producing the potent anti-insectan compound rugulosin.</title>
        <authorList>
            <consortium name="DOE Joint Genome Institute"/>
            <person name="Walker A.K."/>
            <person name="Frasz S.L."/>
            <person name="Seifert K.A."/>
            <person name="Miller J.D."/>
            <person name="Mondo S.J."/>
            <person name="Labutti K."/>
            <person name="Lipzen A."/>
            <person name="Dockter R."/>
            <person name="Kennedy M."/>
            <person name="Grigoriev I.V."/>
            <person name="Spatafora J.W."/>
        </authorList>
    </citation>
    <scope>NUCLEOTIDE SEQUENCE [LARGE SCALE GENOMIC DNA]</scope>
    <source>
        <strain evidence="12 13">CBS 120377</strain>
    </source>
</reference>
<dbReference type="KEGG" id="psco:LY89DRAFT_651159"/>
<evidence type="ECO:0000313" key="13">
    <source>
        <dbReference type="Proteomes" id="UP000070700"/>
    </source>
</evidence>
<dbReference type="GO" id="GO:0016614">
    <property type="term" value="F:oxidoreductase activity, acting on CH-OH group of donors"/>
    <property type="evidence" value="ECO:0007669"/>
    <property type="project" value="InterPro"/>
</dbReference>
<keyword evidence="9" id="KW-0732">Signal</keyword>
<evidence type="ECO:0000256" key="6">
    <source>
        <dbReference type="PIRSR" id="PIRSR000137-1"/>
    </source>
</evidence>
<dbReference type="PANTHER" id="PTHR11552:SF201">
    <property type="entry name" value="GLUCOSE-METHANOL-CHOLINE OXIDOREDUCTASE N-TERMINAL DOMAIN-CONTAINING PROTEIN"/>
    <property type="match status" value="1"/>
</dbReference>
<dbReference type="Gene3D" id="4.10.450.10">
    <property type="entry name" value="Glucose Oxidase, domain 2"/>
    <property type="match status" value="1"/>
</dbReference>
<evidence type="ECO:0000259" key="10">
    <source>
        <dbReference type="PROSITE" id="PS00623"/>
    </source>
</evidence>
<dbReference type="AlphaFoldDB" id="A0A194X2L5"/>
<evidence type="ECO:0000256" key="3">
    <source>
        <dbReference type="ARBA" id="ARBA00022630"/>
    </source>
</evidence>
<keyword evidence="5" id="KW-0560">Oxidoreductase</keyword>
<dbReference type="Proteomes" id="UP000070700">
    <property type="component" value="Unassembled WGS sequence"/>
</dbReference>
<comment type="cofactor">
    <cofactor evidence="1 7">
        <name>FAD</name>
        <dbReference type="ChEBI" id="CHEBI:57692"/>
    </cofactor>
</comment>
<feature type="signal peptide" evidence="9">
    <location>
        <begin position="1"/>
        <end position="19"/>
    </location>
</feature>
<evidence type="ECO:0000256" key="7">
    <source>
        <dbReference type="PIRSR" id="PIRSR000137-2"/>
    </source>
</evidence>
<dbReference type="Pfam" id="PF05199">
    <property type="entry name" value="GMC_oxred_C"/>
    <property type="match status" value="1"/>
</dbReference>
<dbReference type="InterPro" id="IPR007867">
    <property type="entry name" value="GMC_OxRtase_C"/>
</dbReference>
<evidence type="ECO:0000259" key="11">
    <source>
        <dbReference type="PROSITE" id="PS00624"/>
    </source>
</evidence>
<keyword evidence="4 7" id="KW-0274">FAD</keyword>
<evidence type="ECO:0000256" key="8">
    <source>
        <dbReference type="RuleBase" id="RU003968"/>
    </source>
</evidence>
<dbReference type="InParanoid" id="A0A194X2L5"/>
<dbReference type="PROSITE" id="PS00623">
    <property type="entry name" value="GMC_OXRED_1"/>
    <property type="match status" value="1"/>
</dbReference>
<keyword evidence="13" id="KW-1185">Reference proteome</keyword>
<dbReference type="Gene3D" id="3.50.50.60">
    <property type="entry name" value="FAD/NAD(P)-binding domain"/>
    <property type="match status" value="1"/>
</dbReference>
<evidence type="ECO:0000313" key="12">
    <source>
        <dbReference type="EMBL" id="KUJ14082.1"/>
    </source>
</evidence>
<accession>A0A194X2L5</accession>
<feature type="active site" description="Proton acceptor" evidence="6">
    <location>
        <position position="564"/>
    </location>
</feature>
<feature type="binding site" evidence="7">
    <location>
        <position position="105"/>
    </location>
    <ligand>
        <name>FAD</name>
        <dbReference type="ChEBI" id="CHEBI:57692"/>
    </ligand>
</feature>
<dbReference type="InterPro" id="IPR027424">
    <property type="entry name" value="Glucose_Oxidase_domain_2"/>
</dbReference>
<evidence type="ECO:0000256" key="1">
    <source>
        <dbReference type="ARBA" id="ARBA00001974"/>
    </source>
</evidence>
<protein>
    <submittedName>
        <fullName evidence="12">Alcohol oxidase</fullName>
    </submittedName>
</protein>
<dbReference type="Gene3D" id="3.30.560.10">
    <property type="entry name" value="Glucose Oxidase, domain 3"/>
    <property type="match status" value="1"/>
</dbReference>
<feature type="domain" description="Glucose-methanol-choline oxidoreductase N-terminal" evidence="11">
    <location>
        <begin position="291"/>
        <end position="305"/>
    </location>
</feature>
<keyword evidence="3 8" id="KW-0285">Flavoprotein</keyword>
<dbReference type="InterPro" id="IPR000172">
    <property type="entry name" value="GMC_OxRdtase_N"/>
</dbReference>
<evidence type="ECO:0000256" key="2">
    <source>
        <dbReference type="ARBA" id="ARBA00010790"/>
    </source>
</evidence>
<feature type="active site" description="Proton donor" evidence="6">
    <location>
        <position position="521"/>
    </location>
</feature>
<dbReference type="OrthoDB" id="269227at2759"/>
<organism evidence="12 13">
    <name type="scientific">Mollisia scopiformis</name>
    <name type="common">Conifer needle endophyte fungus</name>
    <name type="synonym">Phialocephala scopiformis</name>
    <dbReference type="NCBI Taxonomy" id="149040"/>
    <lineage>
        <taxon>Eukaryota</taxon>
        <taxon>Fungi</taxon>
        <taxon>Dikarya</taxon>
        <taxon>Ascomycota</taxon>
        <taxon>Pezizomycotina</taxon>
        <taxon>Leotiomycetes</taxon>
        <taxon>Helotiales</taxon>
        <taxon>Mollisiaceae</taxon>
        <taxon>Mollisia</taxon>
    </lineage>
</organism>
<feature type="domain" description="Glucose-methanol-choline oxidoreductase N-terminal" evidence="10">
    <location>
        <begin position="99"/>
        <end position="122"/>
    </location>
</feature>
<dbReference type="InterPro" id="IPR036188">
    <property type="entry name" value="FAD/NAD-bd_sf"/>
</dbReference>
<evidence type="ECO:0000256" key="4">
    <source>
        <dbReference type="ARBA" id="ARBA00022827"/>
    </source>
</evidence>
<dbReference type="Pfam" id="PF00732">
    <property type="entry name" value="GMC_oxred_N"/>
    <property type="match status" value="1"/>
</dbReference>
<dbReference type="SUPFAM" id="SSF54373">
    <property type="entry name" value="FAD-linked reductases, C-terminal domain"/>
    <property type="match status" value="1"/>
</dbReference>
<dbReference type="PANTHER" id="PTHR11552">
    <property type="entry name" value="GLUCOSE-METHANOL-CHOLINE GMC OXIDOREDUCTASE"/>
    <property type="match status" value="1"/>
</dbReference>
<sequence length="584" mass="62373">MAPSFSLIPFFTLLTSCQALTYDYIIVGGGTSGLVIANRLSELSNVTVAVIEAGDSVLNNPNVTDVGGYGLAFGTDIDWAYQSTNQTYARGATQTLRAAKAIGGTSTINGMAYARAEDVQINAWETLGNKGWDWDSLLPYYLKSENFEIPAAFQITDGVTYDPADHGESGPLDTGYLFNIVNGTIAQTFNETYANVGIPWNGDINSGKMHGFSTVPKTVNVLANVREDAARAYYWPIANRSNLVLFPNTSATKLVWKNQTGDATAAGVHVTSSNGTVSTIYARKEVILSAGALRSSLLLELSGVGNPDILTPLDIPVVVDLPTVGENLQDQMNNAFTFGSNNTLSGADSFVTYPTVGDLFTNSTSTFATTIASSLSEYAAAVSNASNNVISSSDLLDFFQIQYDLVFNTSTPLLELFTTAAGAVFSVQYWILLPFSRGNIHISSNDPTDAAIINPNYFMLDFDLDVQIAASKFIRDTVMSSLPLSAEVTAESSPGTSVVANNASDDEWATYIKSSYRSNFHPVGATAMMPREKGGVVDNALKVYGTANVRVVDAGILPFQVCGHLTSTLYAVAEKAADLIKADM</sequence>
<dbReference type="SUPFAM" id="SSF51905">
    <property type="entry name" value="FAD/NAD(P)-binding domain"/>
    <property type="match status" value="1"/>
</dbReference>
<proteinExistence type="inferred from homology"/>
<dbReference type="EMBL" id="KQ947421">
    <property type="protein sequence ID" value="KUJ14082.1"/>
    <property type="molecule type" value="Genomic_DNA"/>
</dbReference>
<feature type="binding site" evidence="7">
    <location>
        <begin position="31"/>
        <end position="32"/>
    </location>
    <ligand>
        <name>FAD</name>
        <dbReference type="ChEBI" id="CHEBI:57692"/>
    </ligand>
</feature>
<dbReference type="InterPro" id="IPR012132">
    <property type="entry name" value="GMC_OxRdtase"/>
</dbReference>
<name>A0A194X2L5_MOLSC</name>
<evidence type="ECO:0000256" key="9">
    <source>
        <dbReference type="SAM" id="SignalP"/>
    </source>
</evidence>
<dbReference type="RefSeq" id="XP_018068437.1">
    <property type="nucleotide sequence ID" value="XM_018212139.1"/>
</dbReference>
<dbReference type="GO" id="GO:0050660">
    <property type="term" value="F:flavin adenine dinucleotide binding"/>
    <property type="evidence" value="ECO:0007669"/>
    <property type="project" value="InterPro"/>
</dbReference>
<comment type="similarity">
    <text evidence="2 8">Belongs to the GMC oxidoreductase family.</text>
</comment>
<gene>
    <name evidence="12" type="ORF">LY89DRAFT_651159</name>
</gene>